<gene>
    <name evidence="1" type="ORF">V6R90_17615</name>
</gene>
<name>A0ABV1P2X6_9ACTN</name>
<evidence type="ECO:0000313" key="1">
    <source>
        <dbReference type="EMBL" id="MEQ7849098.1"/>
    </source>
</evidence>
<organism evidence="1 2">
    <name type="scientific">Nocardioides kribbensis</name>
    <dbReference type="NCBI Taxonomy" id="305517"/>
    <lineage>
        <taxon>Bacteria</taxon>
        <taxon>Bacillati</taxon>
        <taxon>Actinomycetota</taxon>
        <taxon>Actinomycetes</taxon>
        <taxon>Propionibacteriales</taxon>
        <taxon>Nocardioidaceae</taxon>
        <taxon>Nocardioides</taxon>
    </lineage>
</organism>
<comment type="caution">
    <text evidence="1">The sequence shown here is derived from an EMBL/GenBank/DDBJ whole genome shotgun (WGS) entry which is preliminary data.</text>
</comment>
<reference evidence="1 2" key="1">
    <citation type="submission" date="2024-02" db="EMBL/GenBank/DDBJ databases">
        <title>Full genome sequence of Nocardioides kribbensis.</title>
        <authorList>
            <person name="Poletto B.L."/>
            <person name="Silva G."/>
            <person name="Galante D."/>
            <person name="Campos K.R."/>
            <person name="Santos M.B.N."/>
            <person name="Sacchi C.T."/>
        </authorList>
    </citation>
    <scope>NUCLEOTIDE SEQUENCE [LARGE SCALE GENOMIC DNA]</scope>
    <source>
        <strain evidence="1 2">O4R</strain>
    </source>
</reference>
<protein>
    <submittedName>
        <fullName evidence="1">Uncharacterized protein</fullName>
    </submittedName>
</protein>
<keyword evidence="2" id="KW-1185">Reference proteome</keyword>
<sequence length="51" mass="5138">MPQHHLAPVPAHVASGRAIARRALRRPVALTGLVTLAAAAAADGPAPSVPR</sequence>
<dbReference type="RefSeq" id="WP_349805439.1">
    <property type="nucleotide sequence ID" value="NZ_JBEGDP010000028.1"/>
</dbReference>
<dbReference type="EMBL" id="JBEGDP010000028">
    <property type="protein sequence ID" value="MEQ7849098.1"/>
    <property type="molecule type" value="Genomic_DNA"/>
</dbReference>
<proteinExistence type="predicted"/>
<evidence type="ECO:0000313" key="2">
    <source>
        <dbReference type="Proteomes" id="UP001482520"/>
    </source>
</evidence>
<accession>A0ABV1P2X6</accession>
<dbReference type="Proteomes" id="UP001482520">
    <property type="component" value="Unassembled WGS sequence"/>
</dbReference>